<organism evidence="1 2">
    <name type="scientific">Brachionus plicatilis</name>
    <name type="common">Marine rotifer</name>
    <name type="synonym">Brachionus muelleri</name>
    <dbReference type="NCBI Taxonomy" id="10195"/>
    <lineage>
        <taxon>Eukaryota</taxon>
        <taxon>Metazoa</taxon>
        <taxon>Spiralia</taxon>
        <taxon>Gnathifera</taxon>
        <taxon>Rotifera</taxon>
        <taxon>Eurotatoria</taxon>
        <taxon>Monogononta</taxon>
        <taxon>Pseudotrocha</taxon>
        <taxon>Ploima</taxon>
        <taxon>Brachionidae</taxon>
        <taxon>Brachionus</taxon>
    </lineage>
</organism>
<sequence length="71" mass="8130">MCSTDTSRRINVKNMKITRILPANCIQTIPKRIYTAIFTCFLNRINTQGTSCPKRLKITKSVPRNKGTDQE</sequence>
<accession>A0A3M7T6G5</accession>
<keyword evidence="2" id="KW-1185">Reference proteome</keyword>
<comment type="caution">
    <text evidence="1">The sequence shown here is derived from an EMBL/GenBank/DDBJ whole genome shotgun (WGS) entry which is preliminary data.</text>
</comment>
<evidence type="ECO:0000313" key="2">
    <source>
        <dbReference type="Proteomes" id="UP000276133"/>
    </source>
</evidence>
<dbReference type="EMBL" id="REGN01000219">
    <property type="protein sequence ID" value="RNA43509.1"/>
    <property type="molecule type" value="Genomic_DNA"/>
</dbReference>
<dbReference type="Proteomes" id="UP000276133">
    <property type="component" value="Unassembled WGS sequence"/>
</dbReference>
<name>A0A3M7T6G5_BRAPC</name>
<proteinExistence type="predicted"/>
<dbReference type="AlphaFoldDB" id="A0A3M7T6G5"/>
<reference evidence="1 2" key="1">
    <citation type="journal article" date="2018" name="Sci. Rep.">
        <title>Genomic signatures of local adaptation to the degree of environmental predictability in rotifers.</title>
        <authorList>
            <person name="Franch-Gras L."/>
            <person name="Hahn C."/>
            <person name="Garcia-Roger E.M."/>
            <person name="Carmona M.J."/>
            <person name="Serra M."/>
            <person name="Gomez A."/>
        </authorList>
    </citation>
    <scope>NUCLEOTIDE SEQUENCE [LARGE SCALE GENOMIC DNA]</scope>
    <source>
        <strain evidence="1">HYR1</strain>
    </source>
</reference>
<protein>
    <submittedName>
        <fullName evidence="1">Uncharacterized protein</fullName>
    </submittedName>
</protein>
<evidence type="ECO:0000313" key="1">
    <source>
        <dbReference type="EMBL" id="RNA43509.1"/>
    </source>
</evidence>
<gene>
    <name evidence="1" type="ORF">BpHYR1_014061</name>
</gene>